<evidence type="ECO:0000256" key="1">
    <source>
        <dbReference type="SAM" id="MobiDB-lite"/>
    </source>
</evidence>
<keyword evidence="3" id="KW-1185">Reference proteome</keyword>
<protein>
    <recommendedName>
        <fullName evidence="4">Elongin-A</fullName>
    </recommendedName>
</protein>
<dbReference type="Proteomes" id="UP001159364">
    <property type="component" value="Linkage Group LG06"/>
</dbReference>
<evidence type="ECO:0000313" key="2">
    <source>
        <dbReference type="EMBL" id="KAJ8763065.1"/>
    </source>
</evidence>
<reference evidence="2 3" key="1">
    <citation type="submission" date="2021-09" db="EMBL/GenBank/DDBJ databases">
        <title>Genomic insights and catalytic innovation underlie evolution of tropane alkaloids biosynthesis.</title>
        <authorList>
            <person name="Wang Y.-J."/>
            <person name="Tian T."/>
            <person name="Huang J.-P."/>
            <person name="Huang S.-X."/>
        </authorList>
    </citation>
    <scope>NUCLEOTIDE SEQUENCE [LARGE SCALE GENOMIC DNA]</scope>
    <source>
        <strain evidence="2">KIB-2018</strain>
        <tissue evidence="2">Leaf</tissue>
    </source>
</reference>
<dbReference type="GO" id="GO:0006368">
    <property type="term" value="P:transcription elongation by RNA polymerase II"/>
    <property type="evidence" value="ECO:0007669"/>
    <property type="project" value="InterPro"/>
</dbReference>
<dbReference type="Gene3D" id="6.10.250.3180">
    <property type="match status" value="1"/>
</dbReference>
<proteinExistence type="predicted"/>
<dbReference type="EMBL" id="JAIWQS010000006">
    <property type="protein sequence ID" value="KAJ8763065.1"/>
    <property type="molecule type" value="Genomic_DNA"/>
</dbReference>
<comment type="caution">
    <text evidence="2">The sequence shown here is derived from an EMBL/GenBank/DDBJ whole genome shotgun (WGS) entry which is preliminary data.</text>
</comment>
<gene>
    <name evidence="2" type="ORF">K2173_023270</name>
</gene>
<dbReference type="PANTHER" id="PTHR47543">
    <property type="entry name" value="OS08G0169600 PROTEIN"/>
    <property type="match status" value="1"/>
</dbReference>
<dbReference type="InterPro" id="IPR010684">
    <property type="entry name" value="RNA_pol_II_trans_fac_SIII_A"/>
</dbReference>
<evidence type="ECO:0008006" key="4">
    <source>
        <dbReference type="Google" id="ProtNLM"/>
    </source>
</evidence>
<dbReference type="Pfam" id="PF06881">
    <property type="entry name" value="Elongin_A"/>
    <property type="match status" value="1"/>
</dbReference>
<dbReference type="PANTHER" id="PTHR47543:SF2">
    <property type="entry name" value="RNA POLYMERASE II TRANSCRIPTION FACTOR SIII SUBUNIT A"/>
    <property type="match status" value="1"/>
</dbReference>
<dbReference type="AlphaFoldDB" id="A0AAV8TA21"/>
<feature type="compositionally biased region" description="Polar residues" evidence="1">
    <location>
        <begin position="209"/>
        <end position="220"/>
    </location>
</feature>
<name>A0AAV8TA21_9ROSI</name>
<dbReference type="GO" id="GO:0070449">
    <property type="term" value="C:elongin complex"/>
    <property type="evidence" value="ECO:0007669"/>
    <property type="project" value="InterPro"/>
</dbReference>
<accession>A0AAV8TA21</accession>
<feature type="region of interest" description="Disordered" evidence="1">
    <location>
        <begin position="191"/>
        <end position="220"/>
    </location>
</feature>
<evidence type="ECO:0000313" key="3">
    <source>
        <dbReference type="Proteomes" id="UP001159364"/>
    </source>
</evidence>
<organism evidence="2 3">
    <name type="scientific">Erythroxylum novogranatense</name>
    <dbReference type="NCBI Taxonomy" id="1862640"/>
    <lineage>
        <taxon>Eukaryota</taxon>
        <taxon>Viridiplantae</taxon>
        <taxon>Streptophyta</taxon>
        <taxon>Embryophyta</taxon>
        <taxon>Tracheophyta</taxon>
        <taxon>Spermatophyta</taxon>
        <taxon>Magnoliopsida</taxon>
        <taxon>eudicotyledons</taxon>
        <taxon>Gunneridae</taxon>
        <taxon>Pentapetalae</taxon>
        <taxon>rosids</taxon>
        <taxon>fabids</taxon>
        <taxon>Malpighiales</taxon>
        <taxon>Erythroxylaceae</taxon>
        <taxon>Erythroxylum</taxon>
    </lineage>
</organism>
<sequence length="220" mass="25221">MHQERTWKAPSLVDLCVNVAISNVMYLGDVGETDFHLLDRILPHCTLDQLIHVEKSTVGRDLSQITDKLWKRFYEKQFGEKSTKLVIERMKQKKVSFKWFQLYEAKLKDVAEKESQAVARLKQLYKKEDDRRQSRQVRLCTKVPPAGKRSFYGGSGPGCSLYNGKSNLMKKAKLDLLKSQEMKNIAAMRKNAVQRINSTPSMKDPRGFSGTSSASSFRNK</sequence>